<dbReference type="AlphaFoldDB" id="A0AAU9IPY4"/>
<gene>
    <name evidence="6" type="ORF">BSTOLATCC_MIC9658</name>
</gene>
<evidence type="ECO:0000313" key="6">
    <source>
        <dbReference type="EMBL" id="CAG9313855.1"/>
    </source>
</evidence>
<dbReference type="EMBL" id="CAJZBQ010000011">
    <property type="protein sequence ID" value="CAG9313855.1"/>
    <property type="molecule type" value="Genomic_DNA"/>
</dbReference>
<dbReference type="Proteomes" id="UP001162131">
    <property type="component" value="Unassembled WGS sequence"/>
</dbReference>
<keyword evidence="3" id="KW-0677">Repeat</keyword>
<evidence type="ECO:0000256" key="2">
    <source>
        <dbReference type="ARBA" id="ARBA00022614"/>
    </source>
</evidence>
<dbReference type="Pfam" id="PF12799">
    <property type="entry name" value="LRR_4"/>
    <property type="match status" value="1"/>
</dbReference>
<dbReference type="PANTHER" id="PTHR45973:SF9">
    <property type="entry name" value="LEUCINE-RICH REPEAT-CONTAINING PROTEIN 46"/>
    <property type="match status" value="1"/>
</dbReference>
<keyword evidence="2" id="KW-0433">Leucine-rich repeat</keyword>
<keyword evidence="7" id="KW-1185">Reference proteome</keyword>
<sequence>MSSLKPMTEPEKDEHGSRIITVRFIKSLCEQQGFFDTPRLNKRLFLHFQGFVDIRNLDEYTNLRALWLENNWIRKIEGLNALVNLRCLYLQNNQLEKLENLDSLTELVNFNVSYNRISKIEGLERLVSLEDLHISHNKITSSESLYGLADVPSLMTLDISSNELEDNVHVLPVLESLPNLACLYVKEIEWIRGIENYRKILIVKLKNLNYLNERPISERERLNSETWWASQSSKSLEELWSRKIEDVTVEVAEEEKGEENDHEQSSDSEVKFEKLPISELSIEELEQLLVTHFFNFEKVHSILSSKFKCSPESIRLKWSAYELEIRGNSPVSL</sequence>
<dbReference type="InterPro" id="IPR001611">
    <property type="entry name" value="Leu-rich_rpt"/>
</dbReference>
<evidence type="ECO:0000256" key="1">
    <source>
        <dbReference type="ARBA" id="ARBA00004138"/>
    </source>
</evidence>
<proteinExistence type="predicted"/>
<accession>A0AAU9IPY4</accession>
<name>A0AAU9IPY4_9CILI</name>
<keyword evidence="4" id="KW-0969">Cilium</keyword>
<evidence type="ECO:0000256" key="3">
    <source>
        <dbReference type="ARBA" id="ARBA00022737"/>
    </source>
</evidence>
<dbReference type="Pfam" id="PF14580">
    <property type="entry name" value="LRR_9"/>
    <property type="match status" value="1"/>
</dbReference>
<dbReference type="SUPFAM" id="SSF52075">
    <property type="entry name" value="Outer arm dynein light chain 1"/>
    <property type="match status" value="1"/>
</dbReference>
<comment type="subcellular location">
    <subcellularLocation>
        <location evidence="1">Cell projection</location>
        <location evidence="1">Cilium</location>
    </subcellularLocation>
</comment>
<comment type="caution">
    <text evidence="6">The sequence shown here is derived from an EMBL/GenBank/DDBJ whole genome shotgun (WGS) entry which is preliminary data.</text>
</comment>
<keyword evidence="5" id="KW-0966">Cell projection</keyword>
<dbReference type="PROSITE" id="PS51450">
    <property type="entry name" value="LRR"/>
    <property type="match status" value="4"/>
</dbReference>
<evidence type="ECO:0000256" key="5">
    <source>
        <dbReference type="ARBA" id="ARBA00023273"/>
    </source>
</evidence>
<dbReference type="InterPro" id="IPR025875">
    <property type="entry name" value="Leu-rich_rpt_4"/>
</dbReference>
<dbReference type="PANTHER" id="PTHR45973">
    <property type="entry name" value="PROTEIN PHOSPHATASE 1 REGULATORY SUBUNIT SDS22-RELATED"/>
    <property type="match status" value="1"/>
</dbReference>
<dbReference type="InterPro" id="IPR050576">
    <property type="entry name" value="Cilia_flagella_integrity"/>
</dbReference>
<evidence type="ECO:0000313" key="7">
    <source>
        <dbReference type="Proteomes" id="UP001162131"/>
    </source>
</evidence>
<dbReference type="Gene3D" id="3.80.10.10">
    <property type="entry name" value="Ribonuclease Inhibitor"/>
    <property type="match status" value="2"/>
</dbReference>
<dbReference type="SMART" id="SM00365">
    <property type="entry name" value="LRR_SD22"/>
    <property type="match status" value="4"/>
</dbReference>
<protein>
    <submittedName>
        <fullName evidence="6">Uncharacterized protein</fullName>
    </submittedName>
</protein>
<organism evidence="6 7">
    <name type="scientific">Blepharisma stoltei</name>
    <dbReference type="NCBI Taxonomy" id="1481888"/>
    <lineage>
        <taxon>Eukaryota</taxon>
        <taxon>Sar</taxon>
        <taxon>Alveolata</taxon>
        <taxon>Ciliophora</taxon>
        <taxon>Postciliodesmatophora</taxon>
        <taxon>Heterotrichea</taxon>
        <taxon>Heterotrichida</taxon>
        <taxon>Blepharismidae</taxon>
        <taxon>Blepharisma</taxon>
    </lineage>
</organism>
<evidence type="ECO:0000256" key="4">
    <source>
        <dbReference type="ARBA" id="ARBA00023069"/>
    </source>
</evidence>
<dbReference type="InterPro" id="IPR032675">
    <property type="entry name" value="LRR_dom_sf"/>
</dbReference>
<reference evidence="6" key="1">
    <citation type="submission" date="2021-09" db="EMBL/GenBank/DDBJ databases">
        <authorList>
            <consortium name="AG Swart"/>
            <person name="Singh M."/>
            <person name="Singh A."/>
            <person name="Seah K."/>
            <person name="Emmerich C."/>
        </authorList>
    </citation>
    <scope>NUCLEOTIDE SEQUENCE</scope>
    <source>
        <strain evidence="6">ATCC30299</strain>
    </source>
</reference>